<dbReference type="Proteomes" id="UP000033566">
    <property type="component" value="Chromosome"/>
</dbReference>
<dbReference type="InterPro" id="IPR005828">
    <property type="entry name" value="MFS_sugar_transport-like"/>
</dbReference>
<evidence type="ECO:0000256" key="4">
    <source>
        <dbReference type="ARBA" id="ARBA00022692"/>
    </source>
</evidence>
<evidence type="ECO:0000256" key="7">
    <source>
        <dbReference type="RuleBase" id="RU003346"/>
    </source>
</evidence>
<dbReference type="PANTHER" id="PTHR48020:SF12">
    <property type="entry name" value="PROTON MYO-INOSITOL COTRANSPORTER"/>
    <property type="match status" value="1"/>
</dbReference>
<dbReference type="InterPro" id="IPR050814">
    <property type="entry name" value="Myo-inositol_Transporter"/>
</dbReference>
<dbReference type="PROSITE" id="PS00217">
    <property type="entry name" value="SUGAR_TRANSPORT_2"/>
    <property type="match status" value="1"/>
</dbReference>
<evidence type="ECO:0000256" key="2">
    <source>
        <dbReference type="ARBA" id="ARBA00010992"/>
    </source>
</evidence>
<dbReference type="EMBL" id="CP011311">
    <property type="protein sequence ID" value="AKE39803.1"/>
    <property type="molecule type" value="Genomic_DNA"/>
</dbReference>
<keyword evidence="9" id="KW-1185">Reference proteome</keyword>
<comment type="similarity">
    <text evidence="2 7">Belongs to the major facilitator superfamily. Sugar transporter (TC 2.A.1.1) family.</text>
</comment>
<dbReference type="STRING" id="161896.UL81_09295"/>
<dbReference type="PRINTS" id="PR00171">
    <property type="entry name" value="SUGRTRNSPORT"/>
</dbReference>
<dbReference type="InterPro" id="IPR003663">
    <property type="entry name" value="Sugar/inositol_transpt"/>
</dbReference>
<dbReference type="KEGG" id="ccj:UL81_09295"/>
<proteinExistence type="inferred from homology"/>
<dbReference type="OrthoDB" id="4008739at2"/>
<dbReference type="RefSeq" id="WP_046453512.1">
    <property type="nucleotide sequence ID" value="NZ_CP011311.1"/>
</dbReference>
<keyword evidence="6" id="KW-0472">Membrane</keyword>
<dbReference type="PATRIC" id="fig|161896.4.peg.1819"/>
<dbReference type="HOGENOM" id="CLU_001265_30_5_11"/>
<evidence type="ECO:0000313" key="9">
    <source>
        <dbReference type="Proteomes" id="UP000033566"/>
    </source>
</evidence>
<dbReference type="PROSITE" id="PS00216">
    <property type="entry name" value="SUGAR_TRANSPORT_1"/>
    <property type="match status" value="2"/>
</dbReference>
<accession>A0A0F6QZF4</accession>
<evidence type="ECO:0000256" key="3">
    <source>
        <dbReference type="ARBA" id="ARBA00022448"/>
    </source>
</evidence>
<keyword evidence="4" id="KW-0812">Transmembrane</keyword>
<protein>
    <submittedName>
        <fullName evidence="8">MFS transporter, sugar porter family</fullName>
    </submittedName>
</protein>
<dbReference type="PANTHER" id="PTHR48020">
    <property type="entry name" value="PROTON MYO-INOSITOL COTRANSPORTER"/>
    <property type="match status" value="1"/>
</dbReference>
<name>A0A0F6QZF4_9CORY</name>
<organism evidence="8 9">
    <name type="scientific">Corynebacterium camporealensis</name>
    <dbReference type="NCBI Taxonomy" id="161896"/>
    <lineage>
        <taxon>Bacteria</taxon>
        <taxon>Bacillati</taxon>
        <taxon>Actinomycetota</taxon>
        <taxon>Actinomycetes</taxon>
        <taxon>Mycobacteriales</taxon>
        <taxon>Corynebacteriaceae</taxon>
        <taxon>Corynebacterium</taxon>
    </lineage>
</organism>
<dbReference type="NCBIfam" id="TIGR00879">
    <property type="entry name" value="SP"/>
    <property type="match status" value="1"/>
</dbReference>
<evidence type="ECO:0000313" key="8">
    <source>
        <dbReference type="EMBL" id="AKE39803.1"/>
    </source>
</evidence>
<dbReference type="Gene3D" id="1.20.1250.20">
    <property type="entry name" value="MFS general substrate transporter like domains"/>
    <property type="match status" value="2"/>
</dbReference>
<dbReference type="PROSITE" id="PS50850">
    <property type="entry name" value="MFS"/>
    <property type="match status" value="1"/>
</dbReference>
<evidence type="ECO:0000256" key="6">
    <source>
        <dbReference type="ARBA" id="ARBA00023136"/>
    </source>
</evidence>
<gene>
    <name evidence="8" type="ORF">UL81_09295</name>
</gene>
<dbReference type="GO" id="GO:0022857">
    <property type="term" value="F:transmembrane transporter activity"/>
    <property type="evidence" value="ECO:0007669"/>
    <property type="project" value="InterPro"/>
</dbReference>
<keyword evidence="5" id="KW-1133">Transmembrane helix</keyword>
<dbReference type="AlphaFoldDB" id="A0A0F6QZF4"/>
<dbReference type="InterPro" id="IPR020846">
    <property type="entry name" value="MFS_dom"/>
</dbReference>
<dbReference type="InterPro" id="IPR005829">
    <property type="entry name" value="Sugar_transporter_CS"/>
</dbReference>
<sequence>MNNQTYVKVVAATAALGGLLFGYDTGVMSGALLFIGPEFDMTAHQEGWVTSMLLVGAAIGALCAGRIAEGLGRRRTLIAGGVIFVLGSIWCALATSVVSLGAARTFLGLAVGGVSIVSPMYIAEMVPANVRGRLVSLNTLAIVVGQLLAYLVNSALAPTESWELMLGLAAVPGAMLAVGMLFVPETPAWLASHGRVEKAHAIAGRVGVDLDELAGEVEPKASSSEWKRLRSTRWLQLTVLLAMLMGLTQQITGVNAIVYFAPTMMSQVGISTTNAVYTSIVIGTVSVIACWVGLKVVDKIGRKRLLLIGLCGNVVSLFILSVTYSFADGSTAMAMVSLFFMATFIACQQAAVSPTTWLLISEIVPQPVRGVGMGIAGLSLWVTNWAVAQYFLPLVEWLSGPVAFAIFGVLGIVAIAYTRALVPETMGRSLEEVSAEMRRRYSKTA</sequence>
<dbReference type="GO" id="GO:0005886">
    <property type="term" value="C:plasma membrane"/>
    <property type="evidence" value="ECO:0007669"/>
    <property type="project" value="UniProtKB-SubCell"/>
</dbReference>
<evidence type="ECO:0000256" key="5">
    <source>
        <dbReference type="ARBA" id="ARBA00022989"/>
    </source>
</evidence>
<dbReference type="SUPFAM" id="SSF103473">
    <property type="entry name" value="MFS general substrate transporter"/>
    <property type="match status" value="1"/>
</dbReference>
<evidence type="ECO:0000256" key="1">
    <source>
        <dbReference type="ARBA" id="ARBA00004651"/>
    </source>
</evidence>
<keyword evidence="3 7" id="KW-0813">Transport</keyword>
<reference evidence="8 9" key="1">
    <citation type="journal article" date="2015" name="Genome Announc.">
        <title>Complete Genome Sequence of Corynebacterium camporealensis DSM 44610, Isolated from the Milk of a Manchega Sheep with Subclinical Mastitis.</title>
        <authorList>
            <person name="Ruckert C."/>
            <person name="Albersmeier A."/>
            <person name="Winkler A."/>
            <person name="Tauch A."/>
        </authorList>
    </citation>
    <scope>NUCLEOTIDE SEQUENCE [LARGE SCALE GENOMIC DNA]</scope>
    <source>
        <strain evidence="8 9">DSM 44610</strain>
    </source>
</reference>
<dbReference type="InterPro" id="IPR036259">
    <property type="entry name" value="MFS_trans_sf"/>
</dbReference>
<dbReference type="Pfam" id="PF00083">
    <property type="entry name" value="Sugar_tr"/>
    <property type="match status" value="1"/>
</dbReference>
<comment type="subcellular location">
    <subcellularLocation>
        <location evidence="1">Cell membrane</location>
        <topology evidence="1">Multi-pass membrane protein</topology>
    </subcellularLocation>
</comment>